<proteinExistence type="inferred from homology"/>
<protein>
    <recommendedName>
        <fullName evidence="3">tRNA threonylcarbamoyladenosine biosynthesis protein TsaE</fullName>
    </recommendedName>
    <alternativeName>
        <fullName evidence="10">t(6)A37 threonylcarbamoyladenosine biosynthesis protein TsaE</fullName>
    </alternativeName>
</protein>
<accession>A0A0A2XCK3</accession>
<keyword evidence="7" id="KW-0547">Nucleotide-binding</keyword>
<evidence type="ECO:0000256" key="1">
    <source>
        <dbReference type="ARBA" id="ARBA00004496"/>
    </source>
</evidence>
<evidence type="ECO:0000313" key="11">
    <source>
        <dbReference type="EMBL" id="KGQ22904.1"/>
    </source>
</evidence>
<evidence type="ECO:0000313" key="12">
    <source>
        <dbReference type="Proteomes" id="UP000030364"/>
    </source>
</evidence>
<name>A0A0A2XCK3_THEFI</name>
<keyword evidence="6" id="KW-0479">Metal-binding</keyword>
<reference evidence="11 12" key="1">
    <citation type="journal article" date="2015" name="Genome Announc.">
        <title>Draft Genome Sequence of the Thermophile Thermus filiformis ATCC 43280, Producer of Carotenoid-(Di)glucoside-Branched Fatty Acid (Di)esters and Source of Hyperthermostable Enzymes of Biotechnological Interest.</title>
        <authorList>
            <person name="Mandelli F."/>
            <person name="Oliveira Ramires B."/>
            <person name="Couger M.B."/>
            <person name="Paixao D.A."/>
            <person name="Camilo C.M."/>
            <person name="Polikarpov I."/>
            <person name="Prade R."/>
            <person name="Riano-Pachon D.M."/>
            <person name="Squina F.M."/>
        </authorList>
    </citation>
    <scope>NUCLEOTIDE SEQUENCE [LARGE SCALE GENOMIC DNA]</scope>
    <source>
        <strain evidence="11 12">ATCC 43280</strain>
    </source>
</reference>
<keyword evidence="11" id="KW-0378">Hydrolase</keyword>
<dbReference type="InterPro" id="IPR027417">
    <property type="entry name" value="P-loop_NTPase"/>
</dbReference>
<comment type="similarity">
    <text evidence="2">Belongs to the TsaE family.</text>
</comment>
<dbReference type="AlphaFoldDB" id="A0A0A2XCK3"/>
<keyword evidence="9" id="KW-0460">Magnesium</keyword>
<keyword evidence="8" id="KW-0067">ATP-binding</keyword>
<evidence type="ECO:0000256" key="9">
    <source>
        <dbReference type="ARBA" id="ARBA00022842"/>
    </source>
</evidence>
<dbReference type="EMBL" id="JPSL02000039">
    <property type="protein sequence ID" value="KGQ22904.1"/>
    <property type="molecule type" value="Genomic_DNA"/>
</dbReference>
<dbReference type="PANTHER" id="PTHR33540">
    <property type="entry name" value="TRNA THREONYLCARBAMOYLADENOSINE BIOSYNTHESIS PROTEIN TSAE"/>
    <property type="match status" value="1"/>
</dbReference>
<dbReference type="Pfam" id="PF02367">
    <property type="entry name" value="TsaE"/>
    <property type="match status" value="1"/>
</dbReference>
<dbReference type="GO" id="GO:0005524">
    <property type="term" value="F:ATP binding"/>
    <property type="evidence" value="ECO:0007669"/>
    <property type="project" value="UniProtKB-KW"/>
</dbReference>
<dbReference type="SUPFAM" id="SSF52540">
    <property type="entry name" value="P-loop containing nucleoside triphosphate hydrolases"/>
    <property type="match status" value="1"/>
</dbReference>
<evidence type="ECO:0000256" key="3">
    <source>
        <dbReference type="ARBA" id="ARBA00019010"/>
    </source>
</evidence>
<dbReference type="Proteomes" id="UP000030364">
    <property type="component" value="Unassembled WGS sequence"/>
</dbReference>
<evidence type="ECO:0000256" key="8">
    <source>
        <dbReference type="ARBA" id="ARBA00022840"/>
    </source>
</evidence>
<dbReference type="GO" id="GO:0016787">
    <property type="term" value="F:hydrolase activity"/>
    <property type="evidence" value="ECO:0007669"/>
    <property type="project" value="UniProtKB-KW"/>
</dbReference>
<dbReference type="NCBIfam" id="TIGR00150">
    <property type="entry name" value="T6A_YjeE"/>
    <property type="match status" value="1"/>
</dbReference>
<dbReference type="PANTHER" id="PTHR33540:SF2">
    <property type="entry name" value="TRNA THREONYLCARBAMOYLADENOSINE BIOSYNTHESIS PROTEIN TSAE"/>
    <property type="match status" value="1"/>
</dbReference>
<evidence type="ECO:0000256" key="10">
    <source>
        <dbReference type="ARBA" id="ARBA00032441"/>
    </source>
</evidence>
<comment type="caution">
    <text evidence="11">The sequence shown here is derived from an EMBL/GenBank/DDBJ whole genome shotgun (WGS) entry which is preliminary data.</text>
</comment>
<dbReference type="GO" id="GO:0046872">
    <property type="term" value="F:metal ion binding"/>
    <property type="evidence" value="ECO:0007669"/>
    <property type="project" value="UniProtKB-KW"/>
</dbReference>
<keyword evidence="4" id="KW-0963">Cytoplasm</keyword>
<dbReference type="InterPro" id="IPR003442">
    <property type="entry name" value="T6A_TsaE"/>
</dbReference>
<keyword evidence="12" id="KW-1185">Reference proteome</keyword>
<gene>
    <name evidence="11" type="ORF">THFILI_06305</name>
</gene>
<dbReference type="STRING" id="276.THFILI_06305"/>
<dbReference type="GO" id="GO:0002949">
    <property type="term" value="P:tRNA threonylcarbamoyladenosine modification"/>
    <property type="evidence" value="ECO:0007669"/>
    <property type="project" value="InterPro"/>
</dbReference>
<evidence type="ECO:0000256" key="5">
    <source>
        <dbReference type="ARBA" id="ARBA00022694"/>
    </source>
</evidence>
<dbReference type="PATRIC" id="fig|276.5.peg.256"/>
<dbReference type="OrthoDB" id="9815896at2"/>
<keyword evidence="5" id="KW-0819">tRNA processing</keyword>
<evidence type="ECO:0000256" key="4">
    <source>
        <dbReference type="ARBA" id="ARBA00022490"/>
    </source>
</evidence>
<dbReference type="Gene3D" id="3.40.50.300">
    <property type="entry name" value="P-loop containing nucleotide triphosphate hydrolases"/>
    <property type="match status" value="1"/>
</dbReference>
<dbReference type="GO" id="GO:0005737">
    <property type="term" value="C:cytoplasm"/>
    <property type="evidence" value="ECO:0007669"/>
    <property type="project" value="UniProtKB-SubCell"/>
</dbReference>
<comment type="subcellular location">
    <subcellularLocation>
        <location evidence="1">Cytoplasm</location>
    </subcellularLocation>
</comment>
<dbReference type="RefSeq" id="WP_038060883.1">
    <property type="nucleotide sequence ID" value="NZ_JPSL02000039.1"/>
</dbReference>
<evidence type="ECO:0000256" key="6">
    <source>
        <dbReference type="ARBA" id="ARBA00022723"/>
    </source>
</evidence>
<evidence type="ECO:0000256" key="2">
    <source>
        <dbReference type="ARBA" id="ARBA00007599"/>
    </source>
</evidence>
<sequence>MWTLKSLEDTEALARHLADSLPPGSLVVLKGPLGAGKTTLVQHLVRALGFTGRASSPTYTLVHAYPTPEGLVVHADAYRLQDPGLLAPELQAYRDEARLILVEWGDPEALEADYLLEITPTQEGRVARLLHLRPRQEEGV</sequence>
<evidence type="ECO:0000256" key="7">
    <source>
        <dbReference type="ARBA" id="ARBA00022741"/>
    </source>
</evidence>
<organism evidence="11 12">
    <name type="scientific">Thermus filiformis</name>
    <dbReference type="NCBI Taxonomy" id="276"/>
    <lineage>
        <taxon>Bacteria</taxon>
        <taxon>Thermotogati</taxon>
        <taxon>Deinococcota</taxon>
        <taxon>Deinococci</taxon>
        <taxon>Thermales</taxon>
        <taxon>Thermaceae</taxon>
        <taxon>Thermus</taxon>
    </lineage>
</organism>